<name>A0A5J4VC68_9EUKA</name>
<evidence type="ECO:0000313" key="2">
    <source>
        <dbReference type="EMBL" id="KAA6380119.1"/>
    </source>
</evidence>
<proteinExistence type="predicted"/>
<dbReference type="AlphaFoldDB" id="A0A5J4VC68"/>
<feature type="non-terminal residue" evidence="2">
    <location>
        <position position="1"/>
    </location>
</feature>
<organism evidence="2 3">
    <name type="scientific">Streblomastix strix</name>
    <dbReference type="NCBI Taxonomy" id="222440"/>
    <lineage>
        <taxon>Eukaryota</taxon>
        <taxon>Metamonada</taxon>
        <taxon>Preaxostyla</taxon>
        <taxon>Oxymonadida</taxon>
        <taxon>Streblomastigidae</taxon>
        <taxon>Streblomastix</taxon>
    </lineage>
</organism>
<feature type="compositionally biased region" description="Basic and acidic residues" evidence="1">
    <location>
        <begin position="45"/>
        <end position="55"/>
    </location>
</feature>
<evidence type="ECO:0000256" key="1">
    <source>
        <dbReference type="SAM" id="MobiDB-lite"/>
    </source>
</evidence>
<protein>
    <submittedName>
        <fullName evidence="2">Uncharacterized protein</fullName>
    </submittedName>
</protein>
<reference evidence="2 3" key="1">
    <citation type="submission" date="2019-03" db="EMBL/GenBank/DDBJ databases">
        <title>Single cell metagenomics reveals metabolic interactions within the superorganism composed of flagellate Streblomastix strix and complex community of Bacteroidetes bacteria on its surface.</title>
        <authorList>
            <person name="Treitli S.C."/>
            <person name="Kolisko M."/>
            <person name="Husnik F."/>
            <person name="Keeling P."/>
            <person name="Hampl V."/>
        </authorList>
    </citation>
    <scope>NUCLEOTIDE SEQUENCE [LARGE SCALE GENOMIC DNA]</scope>
    <source>
        <strain evidence="2">ST1C</strain>
    </source>
</reference>
<gene>
    <name evidence="2" type="ORF">EZS28_024352</name>
</gene>
<dbReference type="EMBL" id="SNRW01008088">
    <property type="protein sequence ID" value="KAA6380119.1"/>
    <property type="molecule type" value="Genomic_DNA"/>
</dbReference>
<dbReference type="Proteomes" id="UP000324800">
    <property type="component" value="Unassembled WGS sequence"/>
</dbReference>
<accession>A0A5J4VC68</accession>
<sequence length="226" mass="26605">REKLIRLLIVLEPAGIYVSDQHLQDYFRIPSFQNEKKKEQLKTLRIRDDGADTNRRLRFGSQSNSPPPSQSQRDVNAQSDQQQQQGDNVNKERISPSHLSVHGEQQDKLKQKNKLNYLKPTEIWKIRRQQDINESKQWVRNSLILESQGFFKQNKPFIPSSICDQGNEWKGIGRNEVIMNNKKNYDEVEKKKVKLIHDQVNQKERLDQKQIVNIISPFNSISEFNQ</sequence>
<feature type="region of interest" description="Disordered" evidence="1">
    <location>
        <begin position="45"/>
        <end position="113"/>
    </location>
</feature>
<evidence type="ECO:0000313" key="3">
    <source>
        <dbReference type="Proteomes" id="UP000324800"/>
    </source>
</evidence>
<comment type="caution">
    <text evidence="2">The sequence shown here is derived from an EMBL/GenBank/DDBJ whole genome shotgun (WGS) entry which is preliminary data.</text>
</comment>